<dbReference type="RefSeq" id="WP_188869735.1">
    <property type="nucleotide sequence ID" value="NZ_BMOO01000001.1"/>
</dbReference>
<reference evidence="2" key="3">
    <citation type="submission" date="2021-03" db="EMBL/GenBank/DDBJ databases">
        <title>Genomic Encyclopedia of Type Strains, Phase IV (KMG-IV): sequencing the most valuable type-strain genomes for metagenomic binning, comparative biology and taxonomic classification.</title>
        <authorList>
            <person name="Goeker M."/>
        </authorList>
    </citation>
    <scope>NUCLEOTIDE SEQUENCE</scope>
    <source>
        <strain evidence="2">DSM 22443</strain>
    </source>
</reference>
<comment type="caution">
    <text evidence="1">The sequence shown here is derived from an EMBL/GenBank/DDBJ whole genome shotgun (WGS) entry which is preliminary data.</text>
</comment>
<accession>A0A830FPT5</accession>
<dbReference type="Proteomes" id="UP000765891">
    <property type="component" value="Unassembled WGS sequence"/>
</dbReference>
<evidence type="ECO:0000313" key="1">
    <source>
        <dbReference type="EMBL" id="GGM58889.1"/>
    </source>
</evidence>
<organism evidence="1 3">
    <name type="scientific">Halarchaeum rubridurum</name>
    <dbReference type="NCBI Taxonomy" id="489911"/>
    <lineage>
        <taxon>Archaea</taxon>
        <taxon>Methanobacteriati</taxon>
        <taxon>Methanobacteriota</taxon>
        <taxon>Stenosarchaea group</taxon>
        <taxon>Halobacteria</taxon>
        <taxon>Halobacteriales</taxon>
        <taxon>Halobacteriaceae</taxon>
    </lineage>
</organism>
<reference evidence="1" key="1">
    <citation type="journal article" date="2014" name="Int. J. Syst. Evol. Microbiol.">
        <title>Complete genome sequence of Corynebacterium casei LMG S-19264T (=DSM 44701T), isolated from a smear-ripened cheese.</title>
        <authorList>
            <consortium name="US DOE Joint Genome Institute (JGI-PGF)"/>
            <person name="Walter F."/>
            <person name="Albersmeier A."/>
            <person name="Kalinowski J."/>
            <person name="Ruckert C."/>
        </authorList>
    </citation>
    <scope>NUCLEOTIDE SEQUENCE</scope>
    <source>
        <strain evidence="1">JCM 16108</strain>
    </source>
</reference>
<dbReference type="Proteomes" id="UP000614609">
    <property type="component" value="Unassembled WGS sequence"/>
</dbReference>
<sequence>MATDPDTGGEPEHVGECEECGRVYPVQVDNDGDLRPIGTSGTCVCGSAAFVALSPD</sequence>
<dbReference type="AlphaFoldDB" id="A0A830FPT5"/>
<evidence type="ECO:0000313" key="3">
    <source>
        <dbReference type="Proteomes" id="UP000614609"/>
    </source>
</evidence>
<protein>
    <submittedName>
        <fullName evidence="1">Uncharacterized protein</fullName>
    </submittedName>
</protein>
<dbReference type="OrthoDB" id="256989at2157"/>
<dbReference type="EMBL" id="BMOO01000001">
    <property type="protein sequence ID" value="GGM58889.1"/>
    <property type="molecule type" value="Genomic_DNA"/>
</dbReference>
<name>A0A830FPT5_9EURY</name>
<reference evidence="1" key="2">
    <citation type="submission" date="2020-09" db="EMBL/GenBank/DDBJ databases">
        <authorList>
            <person name="Sun Q."/>
            <person name="Ohkuma M."/>
        </authorList>
    </citation>
    <scope>NUCLEOTIDE SEQUENCE</scope>
    <source>
        <strain evidence="1">JCM 16108</strain>
    </source>
</reference>
<gene>
    <name evidence="1" type="ORF">GCM10009017_06270</name>
    <name evidence="2" type="ORF">J2752_001174</name>
</gene>
<proteinExistence type="predicted"/>
<dbReference type="EMBL" id="JAGGKO010000001">
    <property type="protein sequence ID" value="MBP1954293.1"/>
    <property type="molecule type" value="Genomic_DNA"/>
</dbReference>
<evidence type="ECO:0000313" key="2">
    <source>
        <dbReference type="EMBL" id="MBP1954293.1"/>
    </source>
</evidence>
<keyword evidence="3" id="KW-1185">Reference proteome</keyword>